<dbReference type="SUPFAM" id="SSF141571">
    <property type="entry name" value="Pentapeptide repeat-like"/>
    <property type="match status" value="1"/>
</dbReference>
<dbReference type="PANTHER" id="PTHR14136">
    <property type="entry name" value="BTB_POZ DOMAIN-CONTAINING PROTEIN KCTD9"/>
    <property type="match status" value="1"/>
</dbReference>
<dbReference type="KEGG" id="cyt:cce_5101"/>
<protein>
    <submittedName>
        <fullName evidence="2">RfrA family pentapeptide repeat</fullName>
    </submittedName>
</protein>
<feature type="transmembrane region" description="Helical" evidence="1">
    <location>
        <begin position="25"/>
        <end position="42"/>
    </location>
</feature>
<evidence type="ECO:0000313" key="2">
    <source>
        <dbReference type="EMBL" id="ACB54447.1"/>
    </source>
</evidence>
<accession>B1X2T6</accession>
<dbReference type="EMBL" id="CP000807">
    <property type="protein sequence ID" value="ACB54447.1"/>
    <property type="molecule type" value="Genomic_DNA"/>
</dbReference>
<dbReference type="Proteomes" id="UP000001203">
    <property type="component" value="Chromosome linear"/>
</dbReference>
<organism evidence="2 3">
    <name type="scientific">Crocosphaera subtropica (strain ATCC 51142 / BH68)</name>
    <name type="common">Cyanothece sp. (strain ATCC 51142)</name>
    <dbReference type="NCBI Taxonomy" id="43989"/>
    <lineage>
        <taxon>Bacteria</taxon>
        <taxon>Bacillati</taxon>
        <taxon>Cyanobacteriota</taxon>
        <taxon>Cyanophyceae</taxon>
        <taxon>Oscillatoriophycideae</taxon>
        <taxon>Chroococcales</taxon>
        <taxon>Aphanothecaceae</taxon>
        <taxon>Crocosphaera</taxon>
        <taxon>Crocosphaera subtropica</taxon>
    </lineage>
</organism>
<dbReference type="AlphaFoldDB" id="B1X2T6"/>
<evidence type="ECO:0000256" key="1">
    <source>
        <dbReference type="SAM" id="Phobius"/>
    </source>
</evidence>
<proteinExistence type="predicted"/>
<dbReference type="PANTHER" id="PTHR14136:SF17">
    <property type="entry name" value="BTB_POZ DOMAIN-CONTAINING PROTEIN KCTD9"/>
    <property type="match status" value="1"/>
</dbReference>
<gene>
    <name evidence="2" type="ordered locus">cce_5101</name>
</gene>
<evidence type="ECO:0000313" key="3">
    <source>
        <dbReference type="Proteomes" id="UP000001203"/>
    </source>
</evidence>
<dbReference type="HOGENOM" id="CLU_086600_0_0_3"/>
<keyword evidence="1" id="KW-0472">Membrane</keyword>
<reference evidence="2 3" key="1">
    <citation type="journal article" date="2008" name="Proc. Natl. Acad. Sci. U.S.A.">
        <title>The genome of Cyanothece 51142, a unicellular diazotrophic cyanobacterium important in the marine nitrogen cycle.</title>
        <authorList>
            <person name="Welsh E.A."/>
            <person name="Liberton M."/>
            <person name="Stoeckel J."/>
            <person name="Loh T."/>
            <person name="Elvitigala T."/>
            <person name="Wang C."/>
            <person name="Wollam A."/>
            <person name="Fulton R.S."/>
            <person name="Clifton S.W."/>
            <person name="Jacobs J.M."/>
            <person name="Aurora R."/>
            <person name="Ghosh B.K."/>
            <person name="Sherman L.A."/>
            <person name="Smith R.D."/>
            <person name="Wilson R.K."/>
            <person name="Pakrasi H.B."/>
        </authorList>
    </citation>
    <scope>NUCLEOTIDE SEQUENCE [LARGE SCALE GENOMIC DNA]</scope>
    <source>
        <strain evidence="3">ATCC 51142 / BH68</strain>
    </source>
</reference>
<dbReference type="Gene3D" id="2.160.20.80">
    <property type="entry name" value="E3 ubiquitin-protein ligase SopA"/>
    <property type="match status" value="1"/>
</dbReference>
<sequence length="280" mass="31098">MKIEVIFKMSRQFKWWTAKIKHNKLLIMGVIATPILLSMMWGCNDRLKLDDDHLSHNQEPTPQRGDSSISDLGIIAMGAIGLFILLNLRFTSKVTKKANLNYADLKDHNLSKADLSGADLNYANLSGANLTSANLRYANLRGADLSGADLSETNFTYANLSGASLRYANLSRANLTSANLSGADLNCALLRGANFSDANLSGALLFFLNSRDVHNLEPLQLLAKPSPFLCHVALPPYSQPLDLNPNRDCHLIPQLLSDRYHISLTEAQYILNEARRHQWH</sequence>
<keyword evidence="1" id="KW-1133">Transmembrane helix</keyword>
<feature type="transmembrane region" description="Helical" evidence="1">
    <location>
        <begin position="72"/>
        <end position="90"/>
    </location>
</feature>
<keyword evidence="1" id="KW-0812">Transmembrane</keyword>
<name>B1X2T6_CROS5</name>
<dbReference type="Pfam" id="PF00805">
    <property type="entry name" value="Pentapeptide"/>
    <property type="match status" value="2"/>
</dbReference>
<keyword evidence="3" id="KW-1185">Reference proteome</keyword>
<dbReference type="InterPro" id="IPR051082">
    <property type="entry name" value="Pentapeptide-BTB/POZ_domain"/>
</dbReference>
<dbReference type="eggNOG" id="COG1357">
    <property type="taxonomic scope" value="Bacteria"/>
</dbReference>
<dbReference type="STRING" id="43989.cce_5101"/>
<dbReference type="InterPro" id="IPR001646">
    <property type="entry name" value="5peptide_repeat"/>
</dbReference>